<proteinExistence type="inferred from homology"/>
<feature type="domain" description="GRAM" evidence="3">
    <location>
        <begin position="141"/>
        <end position="222"/>
    </location>
</feature>
<feature type="region of interest" description="Disordered" evidence="2">
    <location>
        <begin position="63"/>
        <end position="103"/>
    </location>
</feature>
<evidence type="ECO:0000256" key="1">
    <source>
        <dbReference type="ARBA" id="ARBA00009414"/>
    </source>
</evidence>
<comment type="similarity">
    <text evidence="1">Belongs to the GEM family.</text>
</comment>
<dbReference type="InterPro" id="IPR037848">
    <property type="entry name" value="GEM-like"/>
</dbReference>
<name>A0AAV0RG07_9ROSI</name>
<protein>
    <recommendedName>
        <fullName evidence="3">GRAM domain-containing protein</fullName>
    </recommendedName>
</protein>
<dbReference type="Pfam" id="PF02893">
    <property type="entry name" value="GRAM"/>
    <property type="match status" value="1"/>
</dbReference>
<evidence type="ECO:0000256" key="2">
    <source>
        <dbReference type="SAM" id="MobiDB-lite"/>
    </source>
</evidence>
<evidence type="ECO:0000313" key="6">
    <source>
        <dbReference type="Proteomes" id="UP001154282"/>
    </source>
</evidence>
<dbReference type="EMBL" id="CAMGYJ010000010">
    <property type="protein sequence ID" value="CAI0556196.1"/>
    <property type="molecule type" value="Genomic_DNA"/>
</dbReference>
<dbReference type="AlphaFoldDB" id="A0AAV0RG07"/>
<keyword evidence="6" id="KW-1185">Reference proteome</keyword>
<dbReference type="PANTHER" id="PTHR31969">
    <property type="entry name" value="GEM-LIKE PROTEIN 2"/>
    <property type="match status" value="1"/>
</dbReference>
<dbReference type="Proteomes" id="UP001154282">
    <property type="component" value="Unassembled WGS sequence"/>
</dbReference>
<evidence type="ECO:0000313" key="4">
    <source>
        <dbReference type="EMBL" id="CAI0556196.1"/>
    </source>
</evidence>
<dbReference type="SMART" id="SM00568">
    <property type="entry name" value="GRAM"/>
    <property type="match status" value="1"/>
</dbReference>
<evidence type="ECO:0000313" key="5">
    <source>
        <dbReference type="EMBL" id="CAI0556249.1"/>
    </source>
</evidence>
<comment type="caution">
    <text evidence="4">The sequence shown here is derived from an EMBL/GenBank/DDBJ whole genome shotgun (WGS) entry which is preliminary data.</text>
</comment>
<organism evidence="4 6">
    <name type="scientific">Linum tenue</name>
    <dbReference type="NCBI Taxonomy" id="586396"/>
    <lineage>
        <taxon>Eukaryota</taxon>
        <taxon>Viridiplantae</taxon>
        <taxon>Streptophyta</taxon>
        <taxon>Embryophyta</taxon>
        <taxon>Tracheophyta</taxon>
        <taxon>Spermatophyta</taxon>
        <taxon>Magnoliopsida</taxon>
        <taxon>eudicotyledons</taxon>
        <taxon>Gunneridae</taxon>
        <taxon>Pentapetalae</taxon>
        <taxon>rosids</taxon>
        <taxon>fabids</taxon>
        <taxon>Malpighiales</taxon>
        <taxon>Linaceae</taxon>
        <taxon>Linum</taxon>
    </lineage>
</organism>
<accession>A0AAV0RG07</accession>
<dbReference type="Gene3D" id="2.30.29.30">
    <property type="entry name" value="Pleckstrin-homology domain (PH domain)/Phosphotyrosine-binding domain (PTB)"/>
    <property type="match status" value="1"/>
</dbReference>
<evidence type="ECO:0000259" key="3">
    <source>
        <dbReference type="SMART" id="SM00568"/>
    </source>
</evidence>
<sequence length="269" mass="29949">MNSRNHRADHHQLNGSGEDSSFTTPEREGERGFSWASEPAGGERCSSWSPCSPAYFIRSRNRGRSTTGTAADGDFGEEEDSAHRSTGDDAPAGGRRSGRTSTTTFALRFRDHVKMGPKLTETMKGKLKLGTKILKEGGWENVFKQIFGQNEGEEQLLKASQCYLSTTTGPIAGILFISTLKVAFCSDMPIAVHAPCGKLLIRWPYKKVVIPVKVIKLVKQSENMEKPSQKYIEVVTEDDHEFWFMGFLRFEKAFTNLQKVVSKVCNEGD</sequence>
<reference evidence="4" key="1">
    <citation type="submission" date="2022-08" db="EMBL/GenBank/DDBJ databases">
        <authorList>
            <person name="Gutierrez-Valencia J."/>
        </authorList>
    </citation>
    <scope>NUCLEOTIDE SEQUENCE</scope>
</reference>
<feature type="compositionally biased region" description="Polar residues" evidence="2">
    <location>
        <begin position="13"/>
        <end position="24"/>
    </location>
</feature>
<dbReference type="EMBL" id="CAMGYJ010000010">
    <property type="protein sequence ID" value="CAI0556249.1"/>
    <property type="molecule type" value="Genomic_DNA"/>
</dbReference>
<dbReference type="InterPro" id="IPR004182">
    <property type="entry name" value="GRAM"/>
</dbReference>
<dbReference type="InterPro" id="IPR011993">
    <property type="entry name" value="PH-like_dom_sf"/>
</dbReference>
<gene>
    <name evidence="4" type="ORF">LITE_LOCUS47882</name>
    <name evidence="5" type="ORF">LITE_LOCUS47899</name>
</gene>
<feature type="region of interest" description="Disordered" evidence="2">
    <location>
        <begin position="1"/>
        <end position="50"/>
    </location>
</feature>